<evidence type="ECO:0000256" key="8">
    <source>
        <dbReference type="RuleBase" id="RU000688"/>
    </source>
</evidence>
<keyword evidence="9" id="KW-0552">Olfaction</keyword>
<dbReference type="PROSITE" id="PS00237">
    <property type="entry name" value="G_PROTEIN_RECEP_F1_1"/>
    <property type="match status" value="1"/>
</dbReference>
<dbReference type="GO" id="GO:0004984">
    <property type="term" value="F:olfactory receptor activity"/>
    <property type="evidence" value="ECO:0007669"/>
    <property type="project" value="InterPro"/>
</dbReference>
<feature type="transmembrane region" description="Helical" evidence="9">
    <location>
        <begin position="127"/>
        <end position="148"/>
    </location>
</feature>
<evidence type="ECO:0000256" key="6">
    <source>
        <dbReference type="ARBA" id="ARBA00023170"/>
    </source>
</evidence>
<dbReference type="CDD" id="cd15230">
    <property type="entry name" value="7tmA_OR5-like"/>
    <property type="match status" value="1"/>
</dbReference>
<dbReference type="GeneTree" id="ENSGT01120000271889"/>
<feature type="transmembrane region" description="Helical" evidence="9">
    <location>
        <begin position="50"/>
        <end position="73"/>
    </location>
</feature>
<evidence type="ECO:0000256" key="1">
    <source>
        <dbReference type="ARBA" id="ARBA00004141"/>
    </source>
</evidence>
<dbReference type="OMA" id="LENSCGR"/>
<feature type="transmembrane region" description="Helical" evidence="9">
    <location>
        <begin position="252"/>
        <end position="271"/>
    </location>
</feature>
<feature type="transmembrane region" description="Helical" evidence="9">
    <location>
        <begin position="283"/>
        <end position="302"/>
    </location>
</feature>
<protein>
    <recommendedName>
        <fullName evidence="9">Olfactory receptor</fullName>
    </recommendedName>
</protein>
<dbReference type="InterPro" id="IPR000725">
    <property type="entry name" value="Olfact_rcpt"/>
</dbReference>
<evidence type="ECO:0000313" key="11">
    <source>
        <dbReference type="Ensembl" id="ENSPMRP00000002682.1"/>
    </source>
</evidence>
<keyword evidence="2 8" id="KW-0812">Transmembrane</keyword>
<evidence type="ECO:0000259" key="10">
    <source>
        <dbReference type="PROSITE" id="PS50262"/>
    </source>
</evidence>
<dbReference type="PRINTS" id="PR00237">
    <property type="entry name" value="GPCRRHODOPSN"/>
</dbReference>
<comment type="subcellular location">
    <subcellularLocation>
        <location evidence="9">Cell membrane</location>
        <topology evidence="9">Multi-pass membrane protein</topology>
    </subcellularLocation>
    <subcellularLocation>
        <location evidence="1">Membrane</location>
        <topology evidence="1">Multi-pass membrane protein</topology>
    </subcellularLocation>
</comment>
<evidence type="ECO:0000256" key="4">
    <source>
        <dbReference type="ARBA" id="ARBA00023040"/>
    </source>
</evidence>
<dbReference type="InterPro" id="IPR017452">
    <property type="entry name" value="GPCR_Rhodpsn_7TM"/>
</dbReference>
<keyword evidence="7 8" id="KW-0807">Transducer</keyword>
<sequence>TVFFPAEFSFRMIFLITSIKHDLKGMEKGNYTLVSEFILLGFTDHPELQILLFVVFLTIYVVTLMGNFGIILIIRLEVRLHTPMYFFLSHLSFIDICYSSSITPKLLVDIISEAKGISFSACAVQMYLFVNLVVAESYLLAVMAYDRYVAICNPLLYTVAMSRKLCKQLTIFTFRLTFCGSHVINHFYCADPPLMKLSCSDTHVKQTLMLLSASFNLISSLVVILISYIFILSTILRIPSVEGRYKAFSTCGFHLMAVTLFYGTVFVMYIRRPSSLSPERGKIVSLFYAVVIPMLNPLIYSLRNKEVKGAMKRLVGKQKWTLQMKWDCY</sequence>
<dbReference type="PRINTS" id="PR00245">
    <property type="entry name" value="OLFACTORYR"/>
</dbReference>
<dbReference type="Pfam" id="PF13853">
    <property type="entry name" value="7tm_4"/>
    <property type="match status" value="1"/>
</dbReference>
<keyword evidence="9" id="KW-0716">Sensory transduction</keyword>
<keyword evidence="12" id="KW-1185">Reference proteome</keyword>
<proteinExistence type="inferred from homology"/>
<evidence type="ECO:0000313" key="12">
    <source>
        <dbReference type="Proteomes" id="UP000472272"/>
    </source>
</evidence>
<organism evidence="11 12">
    <name type="scientific">Podarcis muralis</name>
    <name type="common">Wall lizard</name>
    <name type="synonym">Lacerta muralis</name>
    <dbReference type="NCBI Taxonomy" id="64176"/>
    <lineage>
        <taxon>Eukaryota</taxon>
        <taxon>Metazoa</taxon>
        <taxon>Chordata</taxon>
        <taxon>Craniata</taxon>
        <taxon>Vertebrata</taxon>
        <taxon>Euteleostomi</taxon>
        <taxon>Lepidosauria</taxon>
        <taxon>Squamata</taxon>
        <taxon>Bifurcata</taxon>
        <taxon>Unidentata</taxon>
        <taxon>Episquamata</taxon>
        <taxon>Laterata</taxon>
        <taxon>Lacertibaenia</taxon>
        <taxon>Lacertidae</taxon>
        <taxon>Podarcis</taxon>
    </lineage>
</organism>
<dbReference type="Gene3D" id="1.20.1070.10">
    <property type="entry name" value="Rhodopsin 7-helix transmembrane proteins"/>
    <property type="match status" value="1"/>
</dbReference>
<accession>A0A670HUC5</accession>
<dbReference type="PROSITE" id="PS50262">
    <property type="entry name" value="G_PROTEIN_RECEP_F1_2"/>
    <property type="match status" value="1"/>
</dbReference>
<dbReference type="GO" id="GO:0004930">
    <property type="term" value="F:G protein-coupled receptor activity"/>
    <property type="evidence" value="ECO:0007669"/>
    <property type="project" value="UniProtKB-KW"/>
</dbReference>
<comment type="similarity">
    <text evidence="8">Belongs to the G-protein coupled receptor 1 family.</text>
</comment>
<evidence type="ECO:0000256" key="5">
    <source>
        <dbReference type="ARBA" id="ARBA00023136"/>
    </source>
</evidence>
<dbReference type="Ensembl" id="ENSPMRT00000002857.1">
    <property type="protein sequence ID" value="ENSPMRP00000002682.1"/>
    <property type="gene ID" value="ENSPMRG00000001925.1"/>
</dbReference>
<feature type="transmembrane region" description="Helical" evidence="9">
    <location>
        <begin position="85"/>
        <end position="107"/>
    </location>
</feature>
<dbReference type="PANTHER" id="PTHR48018">
    <property type="entry name" value="OLFACTORY RECEPTOR"/>
    <property type="match status" value="1"/>
</dbReference>
<dbReference type="SUPFAM" id="SSF81321">
    <property type="entry name" value="Family A G protein-coupled receptor-like"/>
    <property type="match status" value="1"/>
</dbReference>
<evidence type="ECO:0000256" key="2">
    <source>
        <dbReference type="ARBA" id="ARBA00022692"/>
    </source>
</evidence>
<feature type="transmembrane region" description="Helical" evidence="9">
    <location>
        <begin position="208"/>
        <end position="231"/>
    </location>
</feature>
<dbReference type="Proteomes" id="UP000472272">
    <property type="component" value="Chromosome 1"/>
</dbReference>
<reference evidence="11" key="3">
    <citation type="submission" date="2025-09" db="UniProtKB">
        <authorList>
            <consortium name="Ensembl"/>
        </authorList>
    </citation>
    <scope>IDENTIFICATION</scope>
</reference>
<dbReference type="FunFam" id="1.20.1070.10:FF:000003">
    <property type="entry name" value="Olfactory receptor"/>
    <property type="match status" value="1"/>
</dbReference>
<name>A0A670HUC5_PODMU</name>
<keyword evidence="5 9" id="KW-0472">Membrane</keyword>
<feature type="transmembrane region" description="Helical" evidence="9">
    <location>
        <begin position="169"/>
        <end position="188"/>
    </location>
</feature>
<reference evidence="11 12" key="1">
    <citation type="journal article" date="2019" name="Proc. Natl. Acad. Sci. U.S.A.">
        <title>Regulatory changes in pterin and carotenoid genes underlie balanced color polymorphisms in the wall lizard.</title>
        <authorList>
            <person name="Andrade P."/>
            <person name="Pinho C."/>
            <person name="Perez I de Lanuza G."/>
            <person name="Afonso S."/>
            <person name="Brejcha J."/>
            <person name="Rubin C.J."/>
            <person name="Wallerman O."/>
            <person name="Pereira P."/>
            <person name="Sabatino S.J."/>
            <person name="Bellati A."/>
            <person name="Pellitteri-Rosa D."/>
            <person name="Bosakova Z."/>
            <person name="Bunikis I."/>
            <person name="Carretero M.A."/>
            <person name="Feiner N."/>
            <person name="Marsik P."/>
            <person name="Pauperio F."/>
            <person name="Salvi D."/>
            <person name="Soler L."/>
            <person name="While G.M."/>
            <person name="Uller T."/>
            <person name="Font E."/>
            <person name="Andersson L."/>
            <person name="Carneiro M."/>
        </authorList>
    </citation>
    <scope>NUCLEOTIDE SEQUENCE</scope>
</reference>
<keyword evidence="9" id="KW-1003">Cell membrane</keyword>
<dbReference type="GO" id="GO:0005886">
    <property type="term" value="C:plasma membrane"/>
    <property type="evidence" value="ECO:0007669"/>
    <property type="project" value="UniProtKB-SubCell"/>
</dbReference>
<evidence type="ECO:0000256" key="7">
    <source>
        <dbReference type="ARBA" id="ARBA00023224"/>
    </source>
</evidence>
<dbReference type="AlphaFoldDB" id="A0A670HUC5"/>
<dbReference type="InterPro" id="IPR000276">
    <property type="entry name" value="GPCR_Rhodpsn"/>
</dbReference>
<evidence type="ECO:0000256" key="9">
    <source>
        <dbReference type="RuleBase" id="RU363047"/>
    </source>
</evidence>
<feature type="domain" description="G-protein coupled receptors family 1 profile" evidence="10">
    <location>
        <begin position="66"/>
        <end position="300"/>
    </location>
</feature>
<reference evidence="11" key="2">
    <citation type="submission" date="2025-08" db="UniProtKB">
        <authorList>
            <consortium name="Ensembl"/>
        </authorList>
    </citation>
    <scope>IDENTIFICATION</scope>
</reference>
<keyword evidence="4 8" id="KW-0297">G-protein coupled receptor</keyword>
<keyword evidence="3 9" id="KW-1133">Transmembrane helix</keyword>
<evidence type="ECO:0000256" key="3">
    <source>
        <dbReference type="ARBA" id="ARBA00022989"/>
    </source>
</evidence>
<keyword evidence="6 8" id="KW-0675">Receptor</keyword>